<evidence type="ECO:0000256" key="10">
    <source>
        <dbReference type="ARBA" id="ARBA00023065"/>
    </source>
</evidence>
<keyword evidence="7 12" id="KW-0812">Transmembrane</keyword>
<keyword evidence="8" id="KW-0630">Potassium</keyword>
<keyword evidence="11 12" id="KW-0472">Membrane</keyword>
<evidence type="ECO:0000313" key="14">
    <source>
        <dbReference type="Proteomes" id="UP001059295"/>
    </source>
</evidence>
<evidence type="ECO:0000256" key="2">
    <source>
        <dbReference type="ARBA" id="ARBA00009137"/>
    </source>
</evidence>
<dbReference type="PIRSF" id="PIRSF006247">
    <property type="entry name" value="TrkH"/>
    <property type="match status" value="1"/>
</dbReference>
<name>A0ABY5V071_9BACT</name>
<evidence type="ECO:0000256" key="12">
    <source>
        <dbReference type="SAM" id="Phobius"/>
    </source>
</evidence>
<evidence type="ECO:0000256" key="5">
    <source>
        <dbReference type="ARBA" id="ARBA00022519"/>
    </source>
</evidence>
<keyword evidence="5" id="KW-0997">Cell inner membrane</keyword>
<proteinExistence type="inferred from homology"/>
<keyword evidence="9 12" id="KW-1133">Transmembrane helix</keyword>
<dbReference type="Pfam" id="PF02386">
    <property type="entry name" value="TrkH"/>
    <property type="match status" value="2"/>
</dbReference>
<evidence type="ECO:0000256" key="11">
    <source>
        <dbReference type="ARBA" id="ARBA00023136"/>
    </source>
</evidence>
<evidence type="ECO:0000256" key="8">
    <source>
        <dbReference type="ARBA" id="ARBA00022958"/>
    </source>
</evidence>
<feature type="transmembrane region" description="Helical" evidence="12">
    <location>
        <begin position="12"/>
        <end position="31"/>
    </location>
</feature>
<evidence type="ECO:0000256" key="3">
    <source>
        <dbReference type="ARBA" id="ARBA00022448"/>
    </source>
</evidence>
<sequence>MRLNVVLRYVGLILLLDAAFMLLSVVVSLLGGMDTGFYPLLQSFVLTAILGAFPLIFVPRGGQISSKEGYAIVVGAWLMSCLAGMLPYVLWGGEFSVSDAWFEAVSGFTTTGSTSLSNVEALPRGLLFWRASTHWLGGVGVVMFVLVVLPSMGSTKMRLSSVELSSMAKDNFRYRTQKILQILLVVYVGLTLVETVLLRMAGMSWFEAVCNSFSTIATGGFCTRNASIAAYGSLWIEMIVVFFMAVSGLHFGLIFATLTGKSNNIFRSEISRYYVLSLLFGGLIVSVSLWASDMYPTFASSMRYGFFQVVSVSSTTGFATADSSVWTPLAIIVLILFTMQCACAGSTTGGIKCDRVLLAFKTIRAMMIRRQHPNAVIRVKLNGVIQEQSVVDMAMLFIVFYLMLLALGTIVVAAFGMDLETSFSMTASCMANAGVGFGKAGSMSNYHDFPGAIKYICTVFMLLGRLEIFGLLQLFVTNWWK</sequence>
<evidence type="ECO:0000256" key="9">
    <source>
        <dbReference type="ARBA" id="ARBA00022989"/>
    </source>
</evidence>
<feature type="transmembrane region" description="Helical" evidence="12">
    <location>
        <begin position="234"/>
        <end position="258"/>
    </location>
</feature>
<dbReference type="GeneID" id="82890514"/>
<keyword evidence="10" id="KW-0406">Ion transport</keyword>
<feature type="transmembrane region" description="Helical" evidence="12">
    <location>
        <begin position="127"/>
        <end position="149"/>
    </location>
</feature>
<reference evidence="13" key="1">
    <citation type="journal article" date="2022" name="Cell">
        <title>Design, construction, and in vivo augmentation of a complex gut microbiome.</title>
        <authorList>
            <person name="Cheng A.G."/>
            <person name="Ho P.Y."/>
            <person name="Aranda-Diaz A."/>
            <person name="Jain S."/>
            <person name="Yu F.B."/>
            <person name="Meng X."/>
            <person name="Wang M."/>
            <person name="Iakiviak M."/>
            <person name="Nagashima K."/>
            <person name="Zhao A."/>
            <person name="Murugkar P."/>
            <person name="Patil A."/>
            <person name="Atabakhsh K."/>
            <person name="Weakley A."/>
            <person name="Yan J."/>
            <person name="Brumbaugh A.R."/>
            <person name="Higginbottom S."/>
            <person name="Dimas A."/>
            <person name="Shiver A.L."/>
            <person name="Deutschbauer A."/>
            <person name="Neff N."/>
            <person name="Sonnenburg J.L."/>
            <person name="Huang K.C."/>
            <person name="Fischbach M.A."/>
        </authorList>
    </citation>
    <scope>NUCLEOTIDE SEQUENCE</scope>
    <source>
        <strain evidence="13">AP11</strain>
    </source>
</reference>
<evidence type="ECO:0000313" key="13">
    <source>
        <dbReference type="EMBL" id="UWN57615.1"/>
    </source>
</evidence>
<dbReference type="PANTHER" id="PTHR32024:SF2">
    <property type="entry name" value="TRK SYSTEM POTASSIUM UPTAKE PROTEIN TRKG-RELATED"/>
    <property type="match status" value="1"/>
</dbReference>
<feature type="transmembrane region" description="Helical" evidence="12">
    <location>
        <begin position="70"/>
        <end position="91"/>
    </location>
</feature>
<dbReference type="InterPro" id="IPR004772">
    <property type="entry name" value="TrkH"/>
</dbReference>
<gene>
    <name evidence="13" type="ORF">NQ491_02230</name>
</gene>
<feature type="transmembrane region" description="Helical" evidence="12">
    <location>
        <begin position="394"/>
        <end position="415"/>
    </location>
</feature>
<organism evidence="13 14">
    <name type="scientific">Alistipes ihumii AP11</name>
    <dbReference type="NCBI Taxonomy" id="1211813"/>
    <lineage>
        <taxon>Bacteria</taxon>
        <taxon>Pseudomonadati</taxon>
        <taxon>Bacteroidota</taxon>
        <taxon>Bacteroidia</taxon>
        <taxon>Bacteroidales</taxon>
        <taxon>Rikenellaceae</taxon>
        <taxon>Alistipes</taxon>
    </lineage>
</organism>
<keyword evidence="3" id="KW-0813">Transport</keyword>
<evidence type="ECO:0000256" key="7">
    <source>
        <dbReference type="ARBA" id="ARBA00022692"/>
    </source>
</evidence>
<accession>A0ABY5V071</accession>
<comment type="subcellular location">
    <subcellularLocation>
        <location evidence="1">Cell inner membrane</location>
        <topology evidence="1">Multi-pass membrane protein</topology>
    </subcellularLocation>
</comment>
<keyword evidence="14" id="KW-1185">Reference proteome</keyword>
<keyword evidence="4" id="KW-1003">Cell membrane</keyword>
<protein>
    <submittedName>
        <fullName evidence="13">TrkH family potassium uptake protein</fullName>
    </submittedName>
</protein>
<evidence type="ECO:0000256" key="6">
    <source>
        <dbReference type="ARBA" id="ARBA00022538"/>
    </source>
</evidence>
<feature type="transmembrane region" description="Helical" evidence="12">
    <location>
        <begin position="270"/>
        <end position="291"/>
    </location>
</feature>
<evidence type="ECO:0000256" key="4">
    <source>
        <dbReference type="ARBA" id="ARBA00022475"/>
    </source>
</evidence>
<feature type="transmembrane region" description="Helical" evidence="12">
    <location>
        <begin position="179"/>
        <end position="198"/>
    </location>
</feature>
<feature type="transmembrane region" description="Helical" evidence="12">
    <location>
        <begin position="325"/>
        <end position="345"/>
    </location>
</feature>
<feature type="transmembrane region" description="Helical" evidence="12">
    <location>
        <begin position="452"/>
        <end position="476"/>
    </location>
</feature>
<evidence type="ECO:0000256" key="1">
    <source>
        <dbReference type="ARBA" id="ARBA00004429"/>
    </source>
</evidence>
<comment type="similarity">
    <text evidence="2">Belongs to the TrkH potassium transport family.</text>
</comment>
<dbReference type="InterPro" id="IPR003445">
    <property type="entry name" value="Cat_transpt"/>
</dbReference>
<dbReference type="EMBL" id="CP102294">
    <property type="protein sequence ID" value="UWN57615.1"/>
    <property type="molecule type" value="Genomic_DNA"/>
</dbReference>
<feature type="transmembrane region" description="Helical" evidence="12">
    <location>
        <begin position="37"/>
        <end position="58"/>
    </location>
</feature>
<dbReference type="PANTHER" id="PTHR32024">
    <property type="entry name" value="TRK SYSTEM POTASSIUM UPTAKE PROTEIN TRKG-RELATED"/>
    <property type="match status" value="1"/>
</dbReference>
<dbReference type="RefSeq" id="WP_019244973.1">
    <property type="nucleotide sequence ID" value="NZ_CAPH01000005.1"/>
</dbReference>
<dbReference type="Proteomes" id="UP001059295">
    <property type="component" value="Chromosome"/>
</dbReference>
<keyword evidence="6" id="KW-0633">Potassium transport</keyword>